<evidence type="ECO:0000313" key="5">
    <source>
        <dbReference type="Proteomes" id="UP000230605"/>
    </source>
</evidence>
<dbReference type="SUPFAM" id="SSF81296">
    <property type="entry name" value="E set domains"/>
    <property type="match status" value="1"/>
</dbReference>
<accession>A0A2G5IDT3</accession>
<dbReference type="Proteomes" id="UP001302367">
    <property type="component" value="Chromosome 5"/>
</dbReference>
<dbReference type="InterPro" id="IPR014756">
    <property type="entry name" value="Ig_E-set"/>
</dbReference>
<dbReference type="InterPro" id="IPR011021">
    <property type="entry name" value="Arrestin-like_N"/>
</dbReference>
<dbReference type="PANTHER" id="PTHR11188:SF166">
    <property type="entry name" value="ARRESTIN (OR S-ANTIGEN), N-TERMINAL DOMAIN PROTEIN (AFU_ORTHOLOGUE AFUA_7G02050)"/>
    <property type="match status" value="1"/>
</dbReference>
<name>A0A2G5IDT3_CERBT</name>
<keyword evidence="6" id="KW-1185">Reference proteome</keyword>
<dbReference type="Gene3D" id="2.60.40.640">
    <property type="match status" value="1"/>
</dbReference>
<feature type="domain" description="Arrestin-like N-terminal" evidence="2">
    <location>
        <begin position="53"/>
        <end position="153"/>
    </location>
</feature>
<sequence>MSFYNHKDPLPPGGFAKSWAESTGLGGINHSSSSMHVRIVLDAQQASASGNVTYTNLDQISGSVLVRNLRAEQVNSIVVKLEGESRTRLMTAFGANGERPKAVLEYHKLLYKVQMVFPDTKIMQGRVTSSGKTAYALPPGEHVYPFSFKLPFNNDCLANGPQQPVIVGMEFARPAPRHVKKTLPPTLSGFPGEAEIRYYVKCTVGRHGFLKENARTQAPFNFFPIENPRPPITGAECFARQKHRFDGFEAPSSPSVGDKMKGMFGKKSGSTPSSPIVGSGSPFVSIDARLPEPPIITCNQDLPLRLIFKKLSEFGDEVFMNSLQISLIGHTKIRAQDVFRTETNSWIICSTSNMNVLLGRPSDPVDTETVVDDRLWRGPSHVLPNTVAPNFETCNIERTYQLDIRIGLSYGDRDAKPQQIILPLRMDCQIFSGIAPPAEVIARMEDAKAGLPPRRTSNANGLHQKMQNEGRMDSDFGSNQIPPTPIEHYGSAPWPGQPHPGSSSAAPNYDDAPPPSYEDAIAQGAGPVTAPRPTYAPPAQVEDPLLGGGDEKKGWH</sequence>
<dbReference type="GO" id="GO:0005886">
    <property type="term" value="C:plasma membrane"/>
    <property type="evidence" value="ECO:0007669"/>
    <property type="project" value="TreeGrafter"/>
</dbReference>
<evidence type="ECO:0000256" key="1">
    <source>
        <dbReference type="SAM" id="MobiDB-lite"/>
    </source>
</evidence>
<reference evidence="4 6" key="2">
    <citation type="submission" date="2023-09" db="EMBL/GenBank/DDBJ databases">
        <title>Complete-Gapless Cercospora beticola genome.</title>
        <authorList>
            <person name="Wyatt N.A."/>
            <person name="Spanner R.E."/>
            <person name="Bolton M.D."/>
        </authorList>
    </citation>
    <scope>NUCLEOTIDE SEQUENCE [LARGE SCALE GENOMIC DNA]</scope>
    <source>
        <strain evidence="4">Cb09-40</strain>
    </source>
</reference>
<gene>
    <name evidence="3" type="ORF">CB0940_12005</name>
    <name evidence="4" type="ORF">RHO25_009033</name>
</gene>
<dbReference type="InterPro" id="IPR050357">
    <property type="entry name" value="Arrestin_domain-protein"/>
</dbReference>
<protein>
    <recommendedName>
        <fullName evidence="2">Arrestin-like N-terminal domain-containing protein</fullName>
    </recommendedName>
</protein>
<organism evidence="3 5">
    <name type="scientific">Cercospora beticola</name>
    <name type="common">Sugarbeet leaf spot fungus</name>
    <dbReference type="NCBI Taxonomy" id="122368"/>
    <lineage>
        <taxon>Eukaryota</taxon>
        <taxon>Fungi</taxon>
        <taxon>Dikarya</taxon>
        <taxon>Ascomycota</taxon>
        <taxon>Pezizomycotina</taxon>
        <taxon>Dothideomycetes</taxon>
        <taxon>Dothideomycetidae</taxon>
        <taxon>Mycosphaerellales</taxon>
        <taxon>Mycosphaerellaceae</taxon>
        <taxon>Cercospora</taxon>
    </lineage>
</organism>
<reference evidence="3 5" key="1">
    <citation type="submission" date="2015-10" db="EMBL/GenBank/DDBJ databases">
        <title>The cercosporin biosynthetic gene cluster was horizontally transferred to several fungal lineages and shown to be expanded in Cercospora beticola based on microsynteny with recipient genomes.</title>
        <authorList>
            <person name="De Jonge R."/>
            <person name="Ebert M.K."/>
            <person name="Suttle J.C."/>
            <person name="Jurick Ii W.M."/>
            <person name="Secor G.A."/>
            <person name="Thomma B.P."/>
            <person name="Van De Peer Y."/>
            <person name="Bolton M.D."/>
        </authorList>
    </citation>
    <scope>NUCLEOTIDE SEQUENCE [LARGE SCALE GENOMIC DNA]</scope>
    <source>
        <strain evidence="3 5">09-40</strain>
    </source>
</reference>
<evidence type="ECO:0000313" key="4">
    <source>
        <dbReference type="EMBL" id="WPB04387.1"/>
    </source>
</evidence>
<dbReference type="PANTHER" id="PTHR11188">
    <property type="entry name" value="ARRESTIN DOMAIN CONTAINING PROTEIN"/>
    <property type="match status" value="1"/>
</dbReference>
<dbReference type="Pfam" id="PF00339">
    <property type="entry name" value="Arrestin_N"/>
    <property type="match status" value="1"/>
</dbReference>
<dbReference type="GO" id="GO:0030674">
    <property type="term" value="F:protein-macromolecule adaptor activity"/>
    <property type="evidence" value="ECO:0007669"/>
    <property type="project" value="TreeGrafter"/>
</dbReference>
<dbReference type="GO" id="GO:0070086">
    <property type="term" value="P:ubiquitin-dependent endocytosis"/>
    <property type="evidence" value="ECO:0007669"/>
    <property type="project" value="TreeGrafter"/>
</dbReference>
<dbReference type="EMBL" id="LKMD01000099">
    <property type="protein sequence ID" value="PIB02900.1"/>
    <property type="molecule type" value="Genomic_DNA"/>
</dbReference>
<evidence type="ECO:0000313" key="6">
    <source>
        <dbReference type="Proteomes" id="UP001302367"/>
    </source>
</evidence>
<dbReference type="InterPro" id="IPR014752">
    <property type="entry name" value="Arrestin-like_C"/>
</dbReference>
<dbReference type="EMBL" id="CP134188">
    <property type="protein sequence ID" value="WPB04387.1"/>
    <property type="molecule type" value="Genomic_DNA"/>
</dbReference>
<dbReference type="GO" id="GO:0031625">
    <property type="term" value="F:ubiquitin protein ligase binding"/>
    <property type="evidence" value="ECO:0007669"/>
    <property type="project" value="TreeGrafter"/>
</dbReference>
<evidence type="ECO:0000313" key="3">
    <source>
        <dbReference type="EMBL" id="PIB02900.1"/>
    </source>
</evidence>
<dbReference type="AlphaFoldDB" id="A0A2G5IDT3"/>
<evidence type="ECO:0000259" key="2">
    <source>
        <dbReference type="Pfam" id="PF00339"/>
    </source>
</evidence>
<dbReference type="CDD" id="cd22952">
    <property type="entry name" value="ART10-like"/>
    <property type="match status" value="1"/>
</dbReference>
<feature type="region of interest" description="Disordered" evidence="1">
    <location>
        <begin position="469"/>
        <end position="556"/>
    </location>
</feature>
<dbReference type="OrthoDB" id="3365616at2759"/>
<dbReference type="GO" id="GO:0005829">
    <property type="term" value="C:cytosol"/>
    <property type="evidence" value="ECO:0007669"/>
    <property type="project" value="TreeGrafter"/>
</dbReference>
<proteinExistence type="predicted"/>
<dbReference type="Proteomes" id="UP000230605">
    <property type="component" value="Chromosome 10"/>
</dbReference>